<dbReference type="PANTHER" id="PTHR43057">
    <property type="entry name" value="ARSENITE EFFLUX TRANSPORTER"/>
    <property type="match status" value="1"/>
</dbReference>
<feature type="transmembrane region" description="Helical" evidence="8">
    <location>
        <begin position="261"/>
        <end position="283"/>
    </location>
</feature>
<dbReference type="GO" id="GO:0015297">
    <property type="term" value="F:antiporter activity"/>
    <property type="evidence" value="ECO:0007669"/>
    <property type="project" value="InterPro"/>
</dbReference>
<dbReference type="EMBL" id="QZAB01000446">
    <property type="protein sequence ID" value="RQD82495.1"/>
    <property type="molecule type" value="Genomic_DNA"/>
</dbReference>
<evidence type="ECO:0000256" key="6">
    <source>
        <dbReference type="ARBA" id="ARBA00022989"/>
    </source>
</evidence>
<comment type="subcellular location">
    <subcellularLocation>
        <location evidence="1">Cell membrane</location>
        <topology evidence="1">Multi-pass membrane protein</topology>
    </subcellularLocation>
</comment>
<dbReference type="InterPro" id="IPR002657">
    <property type="entry name" value="BilAc:Na_symport/Acr3"/>
</dbReference>
<dbReference type="Pfam" id="PF01758">
    <property type="entry name" value="SBF"/>
    <property type="match status" value="1"/>
</dbReference>
<dbReference type="InterPro" id="IPR004706">
    <property type="entry name" value="Arsenical-R_Acr3"/>
</dbReference>
<feature type="transmembrane region" description="Helical" evidence="8">
    <location>
        <begin position="94"/>
        <end position="113"/>
    </location>
</feature>
<dbReference type="GO" id="GO:0015104">
    <property type="term" value="F:antimonite transmembrane transporter activity"/>
    <property type="evidence" value="ECO:0007669"/>
    <property type="project" value="TreeGrafter"/>
</dbReference>
<comment type="caution">
    <text evidence="9">The sequence shown here is derived from an EMBL/GenBank/DDBJ whole genome shotgun (WGS) entry which is preliminary data.</text>
</comment>
<proteinExistence type="inferred from homology"/>
<feature type="transmembrane region" description="Helical" evidence="8">
    <location>
        <begin position="198"/>
        <end position="215"/>
    </location>
</feature>
<feature type="transmembrane region" description="Helical" evidence="8">
    <location>
        <begin position="65"/>
        <end position="88"/>
    </location>
</feature>
<dbReference type="Gene3D" id="1.20.1530.20">
    <property type="match status" value="1"/>
</dbReference>
<protein>
    <submittedName>
        <fullName evidence="9">Arsenic resistance protein</fullName>
    </submittedName>
</protein>
<evidence type="ECO:0000313" key="9">
    <source>
        <dbReference type="EMBL" id="RQD82495.1"/>
    </source>
</evidence>
<evidence type="ECO:0000256" key="2">
    <source>
        <dbReference type="ARBA" id="ARBA00010110"/>
    </source>
</evidence>
<name>A0A424YU85_9EURY</name>
<accession>A0A424YU85</accession>
<dbReference type="GO" id="GO:0015105">
    <property type="term" value="F:arsenite transmembrane transporter activity"/>
    <property type="evidence" value="ECO:0007669"/>
    <property type="project" value="TreeGrafter"/>
</dbReference>
<dbReference type="AlphaFoldDB" id="A0A424YU85"/>
<dbReference type="GO" id="GO:0005886">
    <property type="term" value="C:plasma membrane"/>
    <property type="evidence" value="ECO:0007669"/>
    <property type="project" value="UniProtKB-SubCell"/>
</dbReference>
<evidence type="ECO:0000256" key="8">
    <source>
        <dbReference type="SAM" id="Phobius"/>
    </source>
</evidence>
<evidence type="ECO:0000256" key="3">
    <source>
        <dbReference type="ARBA" id="ARBA00022448"/>
    </source>
</evidence>
<comment type="similarity">
    <text evidence="2">Belongs to the arsenical resistance-3 (ACR3) (TC 2.A.59) family.</text>
</comment>
<reference evidence="9 10" key="1">
    <citation type="submission" date="2018-08" db="EMBL/GenBank/DDBJ databases">
        <title>The metabolism and importance of syntrophic acetate oxidation coupled to methane or sulfide production in haloalkaline environments.</title>
        <authorList>
            <person name="Timmers P.H.A."/>
            <person name="Vavourakis C.D."/>
            <person name="Sorokin D.Y."/>
            <person name="Sinninghe Damste J.S."/>
            <person name="Muyzer G."/>
            <person name="Stams A.J.M."/>
            <person name="Plugge C.M."/>
        </authorList>
    </citation>
    <scope>NUCLEOTIDE SEQUENCE [LARGE SCALE GENOMIC DNA]</scope>
    <source>
        <strain evidence="9">MSAO_Arc3</strain>
    </source>
</reference>
<keyword evidence="4" id="KW-1003">Cell membrane</keyword>
<feature type="transmembrane region" description="Helical" evidence="8">
    <location>
        <begin position="158"/>
        <end position="177"/>
    </location>
</feature>
<keyword evidence="6 8" id="KW-1133">Transmembrane helix</keyword>
<evidence type="ECO:0000313" key="10">
    <source>
        <dbReference type="Proteomes" id="UP000284763"/>
    </source>
</evidence>
<feature type="transmembrane region" description="Helical" evidence="8">
    <location>
        <begin position="31"/>
        <end position="53"/>
    </location>
</feature>
<feature type="transmembrane region" description="Helical" evidence="8">
    <location>
        <begin position="133"/>
        <end position="152"/>
    </location>
</feature>
<evidence type="ECO:0000256" key="5">
    <source>
        <dbReference type="ARBA" id="ARBA00022692"/>
    </source>
</evidence>
<feature type="transmembrane region" description="Helical" evidence="8">
    <location>
        <begin position="289"/>
        <end position="313"/>
    </location>
</feature>
<sequence length="319" mass="36362">MNVIEKFQSLFILLSVFLGLIIGQYQYFNNYASIFILPFLIIMLLGIFLQVPLRQLKKAVRNWRFAGISASINFILNPILAFLLGFLFLREEPALWIGFIMLMVTPCTDWYLLFTGTAKGNLPLSTSILPMNLILQLILLPIYLFIFVGTIATIDIFLLIESVVLVLFLPFTMSIIIKWVIPWIKGKDWLEMKIFPKLDKIQFIFLNLAIVAMFASQGEQLLDNPLIFLQLFIPIILFFATVFIIAQLAGKLARLSYKDTVSLSMTTLARNSPIVLAIALIAFPHEPLIALVLVIGPLIELPMLSIVSNILLWSKNHWW</sequence>
<keyword evidence="7 8" id="KW-0472">Membrane</keyword>
<dbReference type="PANTHER" id="PTHR43057:SF1">
    <property type="entry name" value="ARSENICAL-RESISTANCE PROTEIN 3"/>
    <property type="match status" value="1"/>
</dbReference>
<evidence type="ECO:0000256" key="4">
    <source>
        <dbReference type="ARBA" id="ARBA00022475"/>
    </source>
</evidence>
<feature type="transmembrane region" description="Helical" evidence="8">
    <location>
        <begin position="227"/>
        <end position="249"/>
    </location>
</feature>
<dbReference type="Proteomes" id="UP000284763">
    <property type="component" value="Unassembled WGS sequence"/>
</dbReference>
<gene>
    <name evidence="9" type="ORF">D5R95_07160</name>
</gene>
<feature type="transmembrane region" description="Helical" evidence="8">
    <location>
        <begin position="7"/>
        <end position="25"/>
    </location>
</feature>
<dbReference type="InterPro" id="IPR038770">
    <property type="entry name" value="Na+/solute_symporter_sf"/>
</dbReference>
<keyword evidence="3" id="KW-0813">Transport</keyword>
<evidence type="ECO:0000256" key="1">
    <source>
        <dbReference type="ARBA" id="ARBA00004651"/>
    </source>
</evidence>
<keyword evidence="5 8" id="KW-0812">Transmembrane</keyword>
<organism evidence="9 10">
    <name type="scientific">Methanosalsum natronophilum</name>
    <dbReference type="NCBI Taxonomy" id="768733"/>
    <lineage>
        <taxon>Archaea</taxon>
        <taxon>Methanobacteriati</taxon>
        <taxon>Methanobacteriota</taxon>
        <taxon>Stenosarchaea group</taxon>
        <taxon>Methanomicrobia</taxon>
        <taxon>Methanosarcinales</taxon>
        <taxon>Methanosarcinaceae</taxon>
        <taxon>Methanosalsum</taxon>
    </lineage>
</organism>
<evidence type="ECO:0000256" key="7">
    <source>
        <dbReference type="ARBA" id="ARBA00023136"/>
    </source>
</evidence>